<evidence type="ECO:0000256" key="5">
    <source>
        <dbReference type="SAM" id="MobiDB-lite"/>
    </source>
</evidence>
<feature type="transmembrane region" description="Helical" evidence="6">
    <location>
        <begin position="269"/>
        <end position="292"/>
    </location>
</feature>
<feature type="transmembrane region" description="Helical" evidence="6">
    <location>
        <begin position="44"/>
        <end position="67"/>
    </location>
</feature>
<dbReference type="VEuPathDB" id="FungiDB:G647_07113"/>
<feature type="region of interest" description="Disordered" evidence="5">
    <location>
        <begin position="317"/>
        <end position="348"/>
    </location>
</feature>
<sequence>MDAHCEDLAHVSYTNFALSLLILVGILVSYLPQHVRIIRLRSSYGLSPYFVLLGTTSGTCAFANILVLPRSRADIACCRQVDEFACVAGLLGIAQVGVQWSCFGVILLLFLIFFPRGEVAHSALLDDAAAAAGDDNDTPVPAPVPDPLVGHGLAKPKPSNPDSDYDSDALAPSYRTALVVVAVCVLHAALTAILSFFFIYAAPQHAQSWANFLGVLSTALASVQYFPQIYTTYRLKRVGSLSIPMMCIQTPGSFVWAGSLAARLGPEGWSAWGVYLVTGCLQGCLLGMGSYFEITRRRREKEELKRRIEYNTSVEALVEPVEEEQDEDQDQDQDQDASEHTPLLRRAD</sequence>
<keyword evidence="4 6" id="KW-0472">Membrane</keyword>
<protein>
    <recommendedName>
        <fullName evidence="9">PQ loop repeat protein</fullName>
    </recommendedName>
</protein>
<evidence type="ECO:0000256" key="2">
    <source>
        <dbReference type="ARBA" id="ARBA00022692"/>
    </source>
</evidence>
<dbReference type="HOGENOM" id="CLU_033734_1_0_1"/>
<feature type="transmembrane region" description="Helical" evidence="6">
    <location>
        <begin position="12"/>
        <end position="32"/>
    </location>
</feature>
<gene>
    <name evidence="7" type="ORF">G647_07113</name>
</gene>
<dbReference type="GeneID" id="19985606"/>
<feature type="transmembrane region" description="Helical" evidence="6">
    <location>
        <begin position="208"/>
        <end position="226"/>
    </location>
</feature>
<keyword evidence="2 6" id="KW-0812">Transmembrane</keyword>
<evidence type="ECO:0000313" key="8">
    <source>
        <dbReference type="Proteomes" id="UP000030678"/>
    </source>
</evidence>
<dbReference type="SMART" id="SM00679">
    <property type="entry name" value="CTNS"/>
    <property type="match status" value="2"/>
</dbReference>
<comment type="subcellular location">
    <subcellularLocation>
        <location evidence="1">Membrane</location>
        <topology evidence="1">Multi-pass membrane protein</topology>
    </subcellularLocation>
</comment>
<feature type="transmembrane region" description="Helical" evidence="6">
    <location>
        <begin position="87"/>
        <end position="114"/>
    </location>
</feature>
<evidence type="ECO:0000313" key="7">
    <source>
        <dbReference type="EMBL" id="ETI20771.1"/>
    </source>
</evidence>
<feature type="transmembrane region" description="Helical" evidence="6">
    <location>
        <begin position="238"/>
        <end position="257"/>
    </location>
</feature>
<accession>V9D294</accession>
<dbReference type="InterPro" id="IPR051415">
    <property type="entry name" value="LAAT-1"/>
</dbReference>
<dbReference type="InterPro" id="IPR006603">
    <property type="entry name" value="PQ-loop_rpt"/>
</dbReference>
<dbReference type="RefSeq" id="XP_008729652.1">
    <property type="nucleotide sequence ID" value="XM_008731430.1"/>
</dbReference>
<feature type="compositionally biased region" description="Acidic residues" evidence="5">
    <location>
        <begin position="320"/>
        <end position="336"/>
    </location>
</feature>
<dbReference type="PANTHER" id="PTHR16201">
    <property type="entry name" value="SEVEN TRANSMEMBRANE PROTEIN 1-RELATED"/>
    <property type="match status" value="1"/>
</dbReference>
<dbReference type="Pfam" id="PF04193">
    <property type="entry name" value="PQ-loop"/>
    <property type="match status" value="2"/>
</dbReference>
<keyword evidence="3 6" id="KW-1133">Transmembrane helix</keyword>
<proteinExistence type="predicted"/>
<dbReference type="PANTHER" id="PTHR16201:SF11">
    <property type="entry name" value="PQ-LOOP REPEAT-CONTAINING PROTEIN"/>
    <property type="match status" value="1"/>
</dbReference>
<dbReference type="Proteomes" id="UP000030678">
    <property type="component" value="Unassembled WGS sequence"/>
</dbReference>
<evidence type="ECO:0000256" key="4">
    <source>
        <dbReference type="ARBA" id="ARBA00023136"/>
    </source>
</evidence>
<feature type="transmembrane region" description="Helical" evidence="6">
    <location>
        <begin position="177"/>
        <end position="202"/>
    </location>
</feature>
<evidence type="ECO:0000256" key="1">
    <source>
        <dbReference type="ARBA" id="ARBA00004141"/>
    </source>
</evidence>
<dbReference type="EMBL" id="KB822707">
    <property type="protein sequence ID" value="ETI20771.1"/>
    <property type="molecule type" value="Genomic_DNA"/>
</dbReference>
<evidence type="ECO:0000256" key="3">
    <source>
        <dbReference type="ARBA" id="ARBA00022989"/>
    </source>
</evidence>
<evidence type="ECO:0000256" key="6">
    <source>
        <dbReference type="SAM" id="Phobius"/>
    </source>
</evidence>
<evidence type="ECO:0008006" key="9">
    <source>
        <dbReference type="Google" id="ProtNLM"/>
    </source>
</evidence>
<organism evidence="7 8">
    <name type="scientific">Cladophialophora carrionii CBS 160.54</name>
    <dbReference type="NCBI Taxonomy" id="1279043"/>
    <lineage>
        <taxon>Eukaryota</taxon>
        <taxon>Fungi</taxon>
        <taxon>Dikarya</taxon>
        <taxon>Ascomycota</taxon>
        <taxon>Pezizomycotina</taxon>
        <taxon>Eurotiomycetes</taxon>
        <taxon>Chaetothyriomycetidae</taxon>
        <taxon>Chaetothyriales</taxon>
        <taxon>Herpotrichiellaceae</taxon>
        <taxon>Cladophialophora</taxon>
    </lineage>
</organism>
<dbReference type="OrthoDB" id="19344at2759"/>
<reference evidence="7 8" key="1">
    <citation type="submission" date="2013-03" db="EMBL/GenBank/DDBJ databases">
        <title>The Genome Sequence of Cladophialophora carrionii CBS 160.54.</title>
        <authorList>
            <consortium name="The Broad Institute Genomics Platform"/>
            <person name="Cuomo C."/>
            <person name="de Hoog S."/>
            <person name="Gorbushina A."/>
            <person name="Walker B."/>
            <person name="Young S.K."/>
            <person name="Zeng Q."/>
            <person name="Gargeya S."/>
            <person name="Fitzgerald M."/>
            <person name="Haas B."/>
            <person name="Abouelleil A."/>
            <person name="Allen A.W."/>
            <person name="Alvarado L."/>
            <person name="Arachchi H.M."/>
            <person name="Berlin A.M."/>
            <person name="Chapman S.B."/>
            <person name="Gainer-Dewar J."/>
            <person name="Goldberg J."/>
            <person name="Griggs A."/>
            <person name="Gujja S."/>
            <person name="Hansen M."/>
            <person name="Howarth C."/>
            <person name="Imamovic A."/>
            <person name="Ireland A."/>
            <person name="Larimer J."/>
            <person name="McCowan C."/>
            <person name="Murphy C."/>
            <person name="Pearson M."/>
            <person name="Poon T.W."/>
            <person name="Priest M."/>
            <person name="Roberts A."/>
            <person name="Saif S."/>
            <person name="Shea T."/>
            <person name="Sisk P."/>
            <person name="Sykes S."/>
            <person name="Wortman J."/>
            <person name="Nusbaum C."/>
            <person name="Birren B."/>
        </authorList>
    </citation>
    <scope>NUCLEOTIDE SEQUENCE [LARGE SCALE GENOMIC DNA]</scope>
    <source>
        <strain evidence="7 8">CBS 160.54</strain>
    </source>
</reference>
<name>V9D294_9EURO</name>
<dbReference type="Gene3D" id="1.20.1280.290">
    <property type="match status" value="2"/>
</dbReference>
<dbReference type="GO" id="GO:0016020">
    <property type="term" value="C:membrane"/>
    <property type="evidence" value="ECO:0007669"/>
    <property type="project" value="UniProtKB-SubCell"/>
</dbReference>
<dbReference type="AlphaFoldDB" id="V9D294"/>